<keyword evidence="2" id="KW-1185">Reference proteome</keyword>
<accession>A0A2N5S1L4</accession>
<evidence type="ECO:0000313" key="1">
    <source>
        <dbReference type="EMBL" id="PLW07112.1"/>
    </source>
</evidence>
<organism evidence="1 2">
    <name type="scientific">Puccinia coronata f. sp. avenae</name>
    <dbReference type="NCBI Taxonomy" id="200324"/>
    <lineage>
        <taxon>Eukaryota</taxon>
        <taxon>Fungi</taxon>
        <taxon>Dikarya</taxon>
        <taxon>Basidiomycota</taxon>
        <taxon>Pucciniomycotina</taxon>
        <taxon>Pucciniomycetes</taxon>
        <taxon>Pucciniales</taxon>
        <taxon>Pucciniaceae</taxon>
        <taxon>Puccinia</taxon>
    </lineage>
</organism>
<comment type="caution">
    <text evidence="1">The sequence shown here is derived from an EMBL/GenBank/DDBJ whole genome shotgun (WGS) entry which is preliminary data.</text>
</comment>
<protein>
    <submittedName>
        <fullName evidence="1">Uncharacterized protein</fullName>
    </submittedName>
</protein>
<dbReference type="Proteomes" id="UP000235388">
    <property type="component" value="Unassembled WGS sequence"/>
</dbReference>
<evidence type="ECO:0000313" key="2">
    <source>
        <dbReference type="Proteomes" id="UP000235388"/>
    </source>
</evidence>
<reference evidence="1 2" key="1">
    <citation type="submission" date="2017-11" db="EMBL/GenBank/DDBJ databases">
        <title>De novo assembly and phasing of dikaryotic genomes from two isolates of Puccinia coronata f. sp. avenae, the causal agent of oat crown rust.</title>
        <authorList>
            <person name="Miller M.E."/>
            <person name="Zhang Y."/>
            <person name="Omidvar V."/>
            <person name="Sperschneider J."/>
            <person name="Schwessinger B."/>
            <person name="Raley C."/>
            <person name="Palmer J.M."/>
            <person name="Garnica D."/>
            <person name="Upadhyaya N."/>
            <person name="Rathjen J."/>
            <person name="Taylor J.M."/>
            <person name="Park R.F."/>
            <person name="Dodds P.N."/>
            <person name="Hirsch C.D."/>
            <person name="Kianian S.F."/>
            <person name="Figueroa M."/>
        </authorList>
    </citation>
    <scope>NUCLEOTIDE SEQUENCE [LARGE SCALE GENOMIC DNA]</scope>
    <source>
        <strain evidence="1">12NC29</strain>
    </source>
</reference>
<dbReference type="AlphaFoldDB" id="A0A2N5S1L4"/>
<proteinExistence type="predicted"/>
<name>A0A2N5S1L4_9BASI</name>
<gene>
    <name evidence="1" type="ORF">PCANC_28467</name>
</gene>
<sequence length="73" mass="8289">MPTVRAQIDKQGWHDSLGMQNGNADSLRFTTEVMDLGYPGARRETGLPGVKGPWALDPWDLQWEPPKKVQYHI</sequence>
<dbReference type="EMBL" id="PGCJ01001255">
    <property type="protein sequence ID" value="PLW07112.1"/>
    <property type="molecule type" value="Genomic_DNA"/>
</dbReference>